<dbReference type="GO" id="GO:0003988">
    <property type="term" value="F:acetyl-CoA C-acyltransferase activity"/>
    <property type="evidence" value="ECO:0007669"/>
    <property type="project" value="UniProtKB-EC"/>
</dbReference>
<evidence type="ECO:0000313" key="9">
    <source>
        <dbReference type="EMBL" id="WAH36286.1"/>
    </source>
</evidence>
<dbReference type="EMBL" id="CP104064">
    <property type="protein sequence ID" value="WAH36286.1"/>
    <property type="molecule type" value="Genomic_DNA"/>
</dbReference>
<dbReference type="PANTHER" id="PTHR18919:SF107">
    <property type="entry name" value="ACETYL-COA ACETYLTRANSFERASE, CYTOSOLIC"/>
    <property type="match status" value="1"/>
</dbReference>
<dbReference type="Pfam" id="PF02803">
    <property type="entry name" value="Thiolase_C"/>
    <property type="match status" value="1"/>
</dbReference>
<evidence type="ECO:0000256" key="6">
    <source>
        <dbReference type="RuleBase" id="RU003557"/>
    </source>
</evidence>
<dbReference type="PROSITE" id="PS00737">
    <property type="entry name" value="THIOLASE_2"/>
    <property type="match status" value="1"/>
</dbReference>
<dbReference type="InterPro" id="IPR020615">
    <property type="entry name" value="Thiolase_acyl_enz_int_AS"/>
</dbReference>
<evidence type="ECO:0000256" key="1">
    <source>
        <dbReference type="ARBA" id="ARBA00010982"/>
    </source>
</evidence>
<feature type="domain" description="Thiolase N-terminal" evidence="7">
    <location>
        <begin position="8"/>
        <end position="261"/>
    </location>
</feature>
<proteinExistence type="inferred from homology"/>
<protein>
    <recommendedName>
        <fullName evidence="2">acetyl-CoA C-acetyltransferase</fullName>
        <ecNumber evidence="2">2.3.1.9</ecNumber>
    </recommendedName>
    <alternativeName>
        <fullName evidence="5">Acetoacetyl-CoA thiolase</fullName>
    </alternativeName>
</protein>
<dbReference type="SUPFAM" id="SSF53901">
    <property type="entry name" value="Thiolase-like"/>
    <property type="match status" value="2"/>
</dbReference>
<feature type="domain" description="Thiolase C-terminal" evidence="8">
    <location>
        <begin position="271"/>
        <end position="391"/>
    </location>
</feature>
<name>A0ABY6Z0C8_9BACL</name>
<evidence type="ECO:0000259" key="7">
    <source>
        <dbReference type="Pfam" id="PF00108"/>
    </source>
</evidence>
<dbReference type="CDD" id="cd00751">
    <property type="entry name" value="thiolase"/>
    <property type="match status" value="1"/>
</dbReference>
<evidence type="ECO:0000256" key="5">
    <source>
        <dbReference type="ARBA" id="ARBA00030755"/>
    </source>
</evidence>
<dbReference type="InterPro" id="IPR020616">
    <property type="entry name" value="Thiolase_N"/>
</dbReference>
<keyword evidence="3 6" id="KW-0808">Transferase</keyword>
<accession>A0ABY6Z0C8</accession>
<dbReference type="PANTHER" id="PTHR18919">
    <property type="entry name" value="ACETYL-COA C-ACYLTRANSFERASE"/>
    <property type="match status" value="1"/>
</dbReference>
<evidence type="ECO:0000259" key="8">
    <source>
        <dbReference type="Pfam" id="PF02803"/>
    </source>
</evidence>
<dbReference type="InterPro" id="IPR002155">
    <property type="entry name" value="Thiolase"/>
</dbReference>
<keyword evidence="4 6" id="KW-0012">Acyltransferase</keyword>
<dbReference type="InterPro" id="IPR020617">
    <property type="entry name" value="Thiolase_C"/>
</dbReference>
<evidence type="ECO:0000256" key="4">
    <source>
        <dbReference type="ARBA" id="ARBA00023315"/>
    </source>
</evidence>
<dbReference type="Pfam" id="PF00108">
    <property type="entry name" value="Thiolase_N"/>
    <property type="match status" value="1"/>
</dbReference>
<dbReference type="PIRSF" id="PIRSF000429">
    <property type="entry name" value="Ac-CoA_Ac_transf"/>
    <property type="match status" value="1"/>
</dbReference>
<organism evidence="9 10">
    <name type="scientific">Alicyclobacillus dauci</name>
    <dbReference type="NCBI Taxonomy" id="1475485"/>
    <lineage>
        <taxon>Bacteria</taxon>
        <taxon>Bacillati</taxon>
        <taxon>Bacillota</taxon>
        <taxon>Bacilli</taxon>
        <taxon>Bacillales</taxon>
        <taxon>Alicyclobacillaceae</taxon>
        <taxon>Alicyclobacillus</taxon>
    </lineage>
</organism>
<dbReference type="Gene3D" id="3.40.47.10">
    <property type="match status" value="2"/>
</dbReference>
<sequence length="393" mass="40956">MATEFFLAGGARTPFGKFNGAFKDVSAVDLAVAASKAALEKSDIAAWDIDNVVVGNVHQSSDPEGILTARHVGLKAGTRIDCPAITINRVCGSGMQAVVTAALSIAYGDSEVSLVGGTENMSQVPFVIRGARTGLGLGAGKMEDALWEALMDSFCGFTMAGTAENVGKKYGLKREEVDDFGALSHMRALRAMESGIFKAEIVPVQVSNSKGTSVTDTDEIPRPTTSQTLSRLPARFIENGLVTAGNASGLSDGAAMGILVSGNYAERHHIKPIGRLVSWGISGVEPSLMGLGPVEAIRSALKRADMTLGQMDLIEINEAFSAQLLGCQKELGFDIDTANVNGGAIALGHPLGASGMRLILTMLAELNRRGKKYGVASLCIGGGQGIATVWEAI</sequence>
<dbReference type="PROSITE" id="PS00099">
    <property type="entry name" value="THIOLASE_3"/>
    <property type="match status" value="1"/>
</dbReference>
<dbReference type="RefSeq" id="WP_268043611.1">
    <property type="nucleotide sequence ID" value="NZ_CP104064.1"/>
</dbReference>
<dbReference type="InterPro" id="IPR020610">
    <property type="entry name" value="Thiolase_AS"/>
</dbReference>
<keyword evidence="10" id="KW-1185">Reference proteome</keyword>
<dbReference type="InterPro" id="IPR016039">
    <property type="entry name" value="Thiolase-like"/>
</dbReference>
<gene>
    <name evidence="9" type="ORF">NZD86_18945</name>
</gene>
<dbReference type="PROSITE" id="PS00098">
    <property type="entry name" value="THIOLASE_1"/>
    <property type="match status" value="1"/>
</dbReference>
<evidence type="ECO:0000256" key="2">
    <source>
        <dbReference type="ARBA" id="ARBA00012705"/>
    </source>
</evidence>
<evidence type="ECO:0000313" key="10">
    <source>
        <dbReference type="Proteomes" id="UP001164803"/>
    </source>
</evidence>
<comment type="similarity">
    <text evidence="1 6">Belongs to the thiolase-like superfamily. Thiolase family.</text>
</comment>
<dbReference type="EC" id="2.3.1.9" evidence="2"/>
<dbReference type="NCBIfam" id="TIGR01930">
    <property type="entry name" value="AcCoA-C-Actrans"/>
    <property type="match status" value="1"/>
</dbReference>
<dbReference type="Proteomes" id="UP001164803">
    <property type="component" value="Chromosome"/>
</dbReference>
<evidence type="ECO:0000256" key="3">
    <source>
        <dbReference type="ARBA" id="ARBA00022679"/>
    </source>
</evidence>
<dbReference type="InterPro" id="IPR020613">
    <property type="entry name" value="Thiolase_CS"/>
</dbReference>
<reference evidence="9" key="1">
    <citation type="submission" date="2022-08" db="EMBL/GenBank/DDBJ databases">
        <title>Alicyclobacillus dauci DSM2870, complete genome.</title>
        <authorList>
            <person name="Wang Q."/>
            <person name="Cai R."/>
            <person name="Wang Z."/>
        </authorList>
    </citation>
    <scope>NUCLEOTIDE SEQUENCE</scope>
    <source>
        <strain evidence="9">DSM 28700</strain>
    </source>
</reference>